<protein>
    <submittedName>
        <fullName evidence="10">Thiol reductant ABC exporter subunit CydD</fullName>
    </submittedName>
</protein>
<dbReference type="InterPro" id="IPR036640">
    <property type="entry name" value="ABC1_TM_sf"/>
</dbReference>
<dbReference type="Pfam" id="PF00664">
    <property type="entry name" value="ABC_membrane"/>
    <property type="match status" value="1"/>
</dbReference>
<dbReference type="PANTHER" id="PTHR24221">
    <property type="entry name" value="ATP-BINDING CASSETTE SUB-FAMILY B"/>
    <property type="match status" value="1"/>
</dbReference>
<evidence type="ECO:0000256" key="2">
    <source>
        <dbReference type="ARBA" id="ARBA00022692"/>
    </source>
</evidence>
<organism evidence="10 11">
    <name type="scientific">Rhodovastum atsumiense</name>
    <dbReference type="NCBI Taxonomy" id="504468"/>
    <lineage>
        <taxon>Bacteria</taxon>
        <taxon>Pseudomonadati</taxon>
        <taxon>Pseudomonadota</taxon>
        <taxon>Alphaproteobacteria</taxon>
        <taxon>Acetobacterales</taxon>
        <taxon>Acetobacteraceae</taxon>
        <taxon>Rhodovastum</taxon>
    </lineage>
</organism>
<feature type="domain" description="ABC transporter" evidence="8">
    <location>
        <begin position="340"/>
        <end position="557"/>
    </location>
</feature>
<reference evidence="10 11" key="1">
    <citation type="submission" date="2019-09" db="EMBL/GenBank/DDBJ databases">
        <title>Genome sequence of Rhodovastum atsumiense, a diverse member of the Acetobacteraceae family of non-sulfur purple photosynthetic bacteria.</title>
        <authorList>
            <person name="Meyer T."/>
            <person name="Kyndt J."/>
        </authorList>
    </citation>
    <scope>NUCLEOTIDE SEQUENCE [LARGE SCALE GENOMIC DNA]</scope>
    <source>
        <strain evidence="10 11">DSM 21279</strain>
    </source>
</reference>
<keyword evidence="11" id="KW-1185">Reference proteome</keyword>
<dbReference type="InterPro" id="IPR014216">
    <property type="entry name" value="ABC_transptr_CydD"/>
</dbReference>
<dbReference type="PROSITE" id="PS00211">
    <property type="entry name" value="ABC_TRANSPORTER_1"/>
    <property type="match status" value="1"/>
</dbReference>
<feature type="transmembrane region" description="Helical" evidence="7">
    <location>
        <begin position="243"/>
        <end position="268"/>
    </location>
</feature>
<comment type="subcellular location">
    <subcellularLocation>
        <location evidence="1">Cell membrane</location>
        <topology evidence="1">Multi-pass membrane protein</topology>
    </subcellularLocation>
</comment>
<evidence type="ECO:0000256" key="3">
    <source>
        <dbReference type="ARBA" id="ARBA00022741"/>
    </source>
</evidence>
<dbReference type="InterPro" id="IPR003593">
    <property type="entry name" value="AAA+_ATPase"/>
</dbReference>
<dbReference type="Gene3D" id="3.40.50.300">
    <property type="entry name" value="P-loop containing nucleotide triphosphate hydrolases"/>
    <property type="match status" value="1"/>
</dbReference>
<dbReference type="GO" id="GO:0140359">
    <property type="term" value="F:ABC-type transporter activity"/>
    <property type="evidence" value="ECO:0007669"/>
    <property type="project" value="InterPro"/>
</dbReference>
<dbReference type="SUPFAM" id="SSF52540">
    <property type="entry name" value="P-loop containing nucleoside triphosphate hydrolases"/>
    <property type="match status" value="1"/>
</dbReference>
<keyword evidence="3" id="KW-0547">Nucleotide-binding</keyword>
<dbReference type="PROSITE" id="PS50893">
    <property type="entry name" value="ABC_TRANSPORTER_2"/>
    <property type="match status" value="1"/>
</dbReference>
<dbReference type="RefSeq" id="WP_150043771.1">
    <property type="nucleotide sequence ID" value="NZ_OW485601.1"/>
</dbReference>
<dbReference type="PROSITE" id="PS50929">
    <property type="entry name" value="ABC_TM1F"/>
    <property type="match status" value="1"/>
</dbReference>
<proteinExistence type="predicted"/>
<dbReference type="GO" id="GO:0005886">
    <property type="term" value="C:plasma membrane"/>
    <property type="evidence" value="ECO:0007669"/>
    <property type="project" value="UniProtKB-SubCell"/>
</dbReference>
<sequence length="557" mass="58335">MTDAKTASRAWMRAQSRVGRRTALPVVAFGLLGIALATGQAACAGVALQTALAPASSPVPWIALAGFALFAVLRAGLTLLSERAAFEAGATARRRLRTDALTRLLAAGPALLRERHSGELTSVVVDRIEALDGLFARWMPAATLAIAGPVLIVLVAAIADWKAALVLAGAGLLVPFAMALSGIGAAVAAKRQFAALGHLQARFLDRVRGIATIVMHGRAGDEAVALGAAADELRRRTMRVLRVAFLSSVALDLAMALALILIALRYGAQLMEGRLDNPGTALFVLLLVPEFFAPLRGFAAAYQEKFHAGAAADALVTLPPPPEPAPDLPVRTVEARGLTVAFEDVRLTWDEQRGPALDGLSFRVPAGEILVLAGPSGAGKSTVMEILLGFVRPQSGRVTFNGADVSTLVPQALARMTAWIGQRPMLFAGTIRENIRFARPEATDAEVDEAARLARVDSFAATLPKGLDTVVGEGGYGLSGGQAQRVAIARAFLKNAPLLLLDEPTVHLDPATEAEVLESLRRLTIGRTVILASHSSAAHSFGGRRLDLRAGRAAAAA</sequence>
<feature type="domain" description="ABC transmembrane type-1" evidence="9">
    <location>
        <begin position="26"/>
        <end position="304"/>
    </location>
</feature>
<dbReference type="InterPro" id="IPR011527">
    <property type="entry name" value="ABC1_TM_dom"/>
</dbReference>
<dbReference type="InterPro" id="IPR027417">
    <property type="entry name" value="P-loop_NTPase"/>
</dbReference>
<accession>A0A5M6IM71</accession>
<evidence type="ECO:0000256" key="5">
    <source>
        <dbReference type="ARBA" id="ARBA00022989"/>
    </source>
</evidence>
<evidence type="ECO:0000259" key="9">
    <source>
        <dbReference type="PROSITE" id="PS50929"/>
    </source>
</evidence>
<evidence type="ECO:0000256" key="1">
    <source>
        <dbReference type="ARBA" id="ARBA00004651"/>
    </source>
</evidence>
<feature type="transmembrane region" description="Helical" evidence="7">
    <location>
        <begin position="59"/>
        <end position="77"/>
    </location>
</feature>
<keyword evidence="2 7" id="KW-0812">Transmembrane</keyword>
<dbReference type="InterPro" id="IPR003439">
    <property type="entry name" value="ABC_transporter-like_ATP-bd"/>
</dbReference>
<dbReference type="EMBL" id="VWPK01000052">
    <property type="protein sequence ID" value="KAA5609351.1"/>
    <property type="molecule type" value="Genomic_DNA"/>
</dbReference>
<dbReference type="InterPro" id="IPR017871">
    <property type="entry name" value="ABC_transporter-like_CS"/>
</dbReference>
<dbReference type="Pfam" id="PF00005">
    <property type="entry name" value="ABC_tran"/>
    <property type="match status" value="1"/>
</dbReference>
<comment type="caution">
    <text evidence="10">The sequence shown here is derived from an EMBL/GenBank/DDBJ whole genome shotgun (WGS) entry which is preliminary data.</text>
</comment>
<keyword evidence="6 7" id="KW-0472">Membrane</keyword>
<gene>
    <name evidence="10" type="primary">cydD</name>
    <name evidence="10" type="ORF">F1189_24450</name>
</gene>
<dbReference type="Gene3D" id="1.20.1560.10">
    <property type="entry name" value="ABC transporter type 1, transmembrane domain"/>
    <property type="match status" value="1"/>
</dbReference>
<dbReference type="AlphaFoldDB" id="A0A5M6IM71"/>
<dbReference type="OrthoDB" id="5288404at2"/>
<dbReference type="NCBIfam" id="TIGR02857">
    <property type="entry name" value="CydD"/>
    <property type="match status" value="1"/>
</dbReference>
<evidence type="ECO:0000256" key="7">
    <source>
        <dbReference type="SAM" id="Phobius"/>
    </source>
</evidence>
<feature type="transmembrane region" description="Helical" evidence="7">
    <location>
        <begin position="165"/>
        <end position="189"/>
    </location>
</feature>
<evidence type="ECO:0000313" key="11">
    <source>
        <dbReference type="Proteomes" id="UP000325255"/>
    </source>
</evidence>
<name>A0A5M6IM71_9PROT</name>
<dbReference type="Proteomes" id="UP000325255">
    <property type="component" value="Unassembled WGS sequence"/>
</dbReference>
<dbReference type="GO" id="GO:0005524">
    <property type="term" value="F:ATP binding"/>
    <property type="evidence" value="ECO:0007669"/>
    <property type="project" value="UniProtKB-KW"/>
</dbReference>
<dbReference type="SMART" id="SM00382">
    <property type="entry name" value="AAA"/>
    <property type="match status" value="1"/>
</dbReference>
<dbReference type="SUPFAM" id="SSF90123">
    <property type="entry name" value="ABC transporter transmembrane region"/>
    <property type="match status" value="1"/>
</dbReference>
<feature type="transmembrane region" description="Helical" evidence="7">
    <location>
        <begin position="138"/>
        <end position="159"/>
    </location>
</feature>
<dbReference type="GO" id="GO:0016887">
    <property type="term" value="F:ATP hydrolysis activity"/>
    <property type="evidence" value="ECO:0007669"/>
    <property type="project" value="InterPro"/>
</dbReference>
<evidence type="ECO:0000256" key="4">
    <source>
        <dbReference type="ARBA" id="ARBA00022840"/>
    </source>
</evidence>
<evidence type="ECO:0000256" key="6">
    <source>
        <dbReference type="ARBA" id="ARBA00023136"/>
    </source>
</evidence>
<dbReference type="InterPro" id="IPR039421">
    <property type="entry name" value="Type_1_exporter"/>
</dbReference>
<keyword evidence="4" id="KW-0067">ATP-binding</keyword>
<evidence type="ECO:0000259" key="8">
    <source>
        <dbReference type="PROSITE" id="PS50893"/>
    </source>
</evidence>
<dbReference type="PANTHER" id="PTHR24221:SF590">
    <property type="entry name" value="COMPONENT LINKED WITH THE ASSEMBLY OF CYTOCHROME' TRANSPORT TRANSMEMBRANE ATP-BINDING PROTEIN ABC TRANSPORTER CYDD-RELATED"/>
    <property type="match status" value="1"/>
</dbReference>
<evidence type="ECO:0000313" key="10">
    <source>
        <dbReference type="EMBL" id="KAA5609351.1"/>
    </source>
</evidence>
<keyword evidence="5 7" id="KW-1133">Transmembrane helix</keyword>
<dbReference type="GO" id="GO:0042883">
    <property type="term" value="P:cysteine transport"/>
    <property type="evidence" value="ECO:0007669"/>
    <property type="project" value="InterPro"/>
</dbReference>
<dbReference type="CDD" id="cd18584">
    <property type="entry name" value="ABC_6TM_AarD_CydD"/>
    <property type="match status" value="1"/>
</dbReference>